<keyword evidence="2" id="KW-1185">Reference proteome</keyword>
<gene>
    <name evidence="1" type="ORF">DUI87_24563</name>
</gene>
<dbReference type="AlphaFoldDB" id="A0A3M0JCY1"/>
<organism evidence="1 2">
    <name type="scientific">Hirundo rustica rustica</name>
    <dbReference type="NCBI Taxonomy" id="333673"/>
    <lineage>
        <taxon>Eukaryota</taxon>
        <taxon>Metazoa</taxon>
        <taxon>Chordata</taxon>
        <taxon>Craniata</taxon>
        <taxon>Vertebrata</taxon>
        <taxon>Euteleostomi</taxon>
        <taxon>Archelosauria</taxon>
        <taxon>Archosauria</taxon>
        <taxon>Dinosauria</taxon>
        <taxon>Saurischia</taxon>
        <taxon>Theropoda</taxon>
        <taxon>Coelurosauria</taxon>
        <taxon>Aves</taxon>
        <taxon>Neognathae</taxon>
        <taxon>Neoaves</taxon>
        <taxon>Telluraves</taxon>
        <taxon>Australaves</taxon>
        <taxon>Passeriformes</taxon>
        <taxon>Sylvioidea</taxon>
        <taxon>Hirundinidae</taxon>
        <taxon>Hirundo</taxon>
    </lineage>
</organism>
<accession>A0A3M0JCY1</accession>
<dbReference type="EMBL" id="QRBI01000151">
    <property type="protein sequence ID" value="RMB99017.1"/>
    <property type="molecule type" value="Genomic_DNA"/>
</dbReference>
<dbReference type="Proteomes" id="UP000269221">
    <property type="component" value="Unassembled WGS sequence"/>
</dbReference>
<evidence type="ECO:0000313" key="1">
    <source>
        <dbReference type="EMBL" id="RMB99017.1"/>
    </source>
</evidence>
<name>A0A3M0JCY1_HIRRU</name>
<sequence length="79" mass="8401">MIDAAASPSSITPYLVWSLVANQAATDTQADLAPSQAAILPCQAAANVLAAAGKQATRFKLTAERYYTEHLVMNERIAH</sequence>
<proteinExistence type="predicted"/>
<protein>
    <submittedName>
        <fullName evidence="1">Uncharacterized protein</fullName>
    </submittedName>
</protein>
<evidence type="ECO:0000313" key="2">
    <source>
        <dbReference type="Proteomes" id="UP000269221"/>
    </source>
</evidence>
<comment type="caution">
    <text evidence="1">The sequence shown here is derived from an EMBL/GenBank/DDBJ whole genome shotgun (WGS) entry which is preliminary data.</text>
</comment>
<reference evidence="1 2" key="1">
    <citation type="submission" date="2018-07" db="EMBL/GenBank/DDBJ databases">
        <title>A high quality draft genome assembly of the barn swallow (H. rustica rustica).</title>
        <authorList>
            <person name="Formenti G."/>
            <person name="Chiara M."/>
            <person name="Poveda L."/>
            <person name="Francoijs K.-J."/>
            <person name="Bonisoli-Alquati A."/>
            <person name="Canova L."/>
            <person name="Gianfranceschi L."/>
            <person name="Horner D.S."/>
            <person name="Saino N."/>
        </authorList>
    </citation>
    <scope>NUCLEOTIDE SEQUENCE [LARGE SCALE GENOMIC DNA]</scope>
    <source>
        <strain evidence="1">Chelidonia</strain>
        <tissue evidence="1">Blood</tissue>
    </source>
</reference>
<dbReference type="OrthoDB" id="9385199at2759"/>